<organism evidence="2 3">
    <name type="scientific">Phyllosticta citrichinensis</name>
    <dbReference type="NCBI Taxonomy" id="1130410"/>
    <lineage>
        <taxon>Eukaryota</taxon>
        <taxon>Fungi</taxon>
        <taxon>Dikarya</taxon>
        <taxon>Ascomycota</taxon>
        <taxon>Pezizomycotina</taxon>
        <taxon>Dothideomycetes</taxon>
        <taxon>Dothideomycetes incertae sedis</taxon>
        <taxon>Botryosphaeriales</taxon>
        <taxon>Phyllostictaceae</taxon>
        <taxon>Phyllosticta</taxon>
    </lineage>
</organism>
<evidence type="ECO:0000313" key="3">
    <source>
        <dbReference type="Proteomes" id="UP001456524"/>
    </source>
</evidence>
<protein>
    <submittedName>
        <fullName evidence="2">Uncharacterized protein</fullName>
    </submittedName>
</protein>
<keyword evidence="3" id="KW-1185">Reference proteome</keyword>
<accession>A0ABR1XP10</accession>
<dbReference type="Proteomes" id="UP001456524">
    <property type="component" value="Unassembled WGS sequence"/>
</dbReference>
<feature type="region of interest" description="Disordered" evidence="1">
    <location>
        <begin position="75"/>
        <end position="101"/>
    </location>
</feature>
<dbReference type="EMBL" id="JBBWUH010000007">
    <property type="protein sequence ID" value="KAK8161953.1"/>
    <property type="molecule type" value="Genomic_DNA"/>
</dbReference>
<proteinExistence type="predicted"/>
<gene>
    <name evidence="2" type="ORF">IWX90DRAFT_416951</name>
</gene>
<comment type="caution">
    <text evidence="2">The sequence shown here is derived from an EMBL/GenBank/DDBJ whole genome shotgun (WGS) entry which is preliminary data.</text>
</comment>
<evidence type="ECO:0000256" key="1">
    <source>
        <dbReference type="SAM" id="MobiDB-lite"/>
    </source>
</evidence>
<evidence type="ECO:0000313" key="2">
    <source>
        <dbReference type="EMBL" id="KAK8161953.1"/>
    </source>
</evidence>
<name>A0ABR1XP10_9PEZI</name>
<sequence>MFKLLHSVLKTLKKKTPNRCKPGDLIADADIECPSTVSNNPFSSLGSAQTRVVHTYERPKPLIAQHFHAARTFSDDTSAHANATAEDEDSSPYTPGKSRMARVQDGAHECAALLPTQDFAGHVKESLQAKRRFFHLLEGHVCTEKRRCKQLWEAWERYRRLRDGVDIRLEEVWIGCGLLEREPRPEVYTFHEELWEEEEDDHWSTFGDGCGCGNKGIGGGGPPVLPELPFAREGEREDVEFIPIFPASGGAFDTARCGYEVPRSFVIGKELEELRVKTMMKSEKEVEMRMRQTRSLRRKRRVHWDEQNLGKLLDRGLVPTSWHTRSRKRRVVDREQL</sequence>
<reference evidence="2 3" key="1">
    <citation type="journal article" date="2022" name="G3 (Bethesda)">
        <title>Enemy or ally: a genomic approach to elucidate the lifestyle of Phyllosticta citrichinaensis.</title>
        <authorList>
            <person name="Buijs V.A."/>
            <person name="Groenewald J.Z."/>
            <person name="Haridas S."/>
            <person name="LaButti K.M."/>
            <person name="Lipzen A."/>
            <person name="Martin F.M."/>
            <person name="Barry K."/>
            <person name="Grigoriev I.V."/>
            <person name="Crous P.W."/>
            <person name="Seidl M.F."/>
        </authorList>
    </citation>
    <scope>NUCLEOTIDE SEQUENCE [LARGE SCALE GENOMIC DNA]</scope>
    <source>
        <strain evidence="2 3">CBS 129764</strain>
    </source>
</reference>